<accession>A0ACB5UGD1</accession>
<organism evidence="1 2">
    <name type="scientific">Vallitalea maricola</name>
    <dbReference type="NCBI Taxonomy" id="3074433"/>
    <lineage>
        <taxon>Bacteria</taxon>
        <taxon>Bacillati</taxon>
        <taxon>Bacillota</taxon>
        <taxon>Clostridia</taxon>
        <taxon>Lachnospirales</taxon>
        <taxon>Vallitaleaceae</taxon>
        <taxon>Vallitalea</taxon>
    </lineage>
</organism>
<comment type="caution">
    <text evidence="1">The sequence shown here is derived from an EMBL/GenBank/DDBJ whole genome shotgun (WGS) entry which is preliminary data.</text>
</comment>
<proteinExistence type="predicted"/>
<gene>
    <name evidence="1" type="ORF">AN2V17_08520</name>
</gene>
<name>A0ACB5UGD1_9FIRM</name>
<reference evidence="1" key="1">
    <citation type="submission" date="2023-09" db="EMBL/GenBank/DDBJ databases">
        <title>Vallitalea sediminicola and Vallitalea maricola sp. nov., anaerobic bacteria isolated from marine sediment.</title>
        <authorList>
            <person name="Hirano S."/>
            <person name="Maeda A."/>
            <person name="Terahara T."/>
            <person name="Mori K."/>
            <person name="Hamada M."/>
            <person name="Matsumoto R."/>
            <person name="Kobayashi T."/>
        </authorList>
    </citation>
    <scope>NUCLEOTIDE SEQUENCE</scope>
    <source>
        <strain evidence="1">AN17-2</strain>
    </source>
</reference>
<protein>
    <submittedName>
        <fullName evidence="1">Metalloregulator ArsR/SmtB family transcription factor</fullName>
    </submittedName>
</protein>
<sequence length="135" mass="16137">MVELFKTLGDENRLRMVNLLMNEELCVCEIEVLLEMTQSNVSRHLSKLKNTGIIISSKDAQWVHYKISDKFKKDNISLIEYLISKFRLEELFLNDKKRFNKYKELCLNCQMIRDDKEKVLNLIRLELEDGQQEKH</sequence>
<evidence type="ECO:0000313" key="2">
    <source>
        <dbReference type="Proteomes" id="UP001374599"/>
    </source>
</evidence>
<evidence type="ECO:0000313" key="1">
    <source>
        <dbReference type="EMBL" id="GMQ61623.1"/>
    </source>
</evidence>
<dbReference type="EMBL" id="BTPU01000010">
    <property type="protein sequence ID" value="GMQ61623.1"/>
    <property type="molecule type" value="Genomic_DNA"/>
</dbReference>
<dbReference type="Proteomes" id="UP001374599">
    <property type="component" value="Unassembled WGS sequence"/>
</dbReference>
<keyword evidence="2" id="KW-1185">Reference proteome</keyword>